<protein>
    <submittedName>
        <fullName evidence="1">Sporulation protein</fullName>
    </submittedName>
</protein>
<dbReference type="PANTHER" id="PTHR40053:SF1">
    <property type="entry name" value="SPORULATION-CONTROL PROTEIN SPO0M"/>
    <property type="match status" value="1"/>
</dbReference>
<comment type="caution">
    <text evidence="1">The sequence shown here is derived from an EMBL/GenBank/DDBJ whole genome shotgun (WGS) entry which is preliminary data.</text>
</comment>
<gene>
    <name evidence="1" type="ORF">FCL40_10390</name>
</gene>
<reference evidence="1 2" key="1">
    <citation type="submission" date="2019-04" db="EMBL/GenBank/DDBJ databases">
        <authorList>
            <person name="Hwang J.C."/>
        </authorList>
    </citation>
    <scope>NUCLEOTIDE SEQUENCE [LARGE SCALE GENOMIC DNA]</scope>
    <source>
        <strain evidence="1 2">IMCC35001</strain>
    </source>
</reference>
<sequence length="246" mass="26481">MLKKLLASVGIGAAKVDTQLHQEVLMPGQPFSATIVIQGGEVDQAISGLTLTLVTEAKAEVDDATVYQPVALDSWRLSETMTIEAGQTYELPFEGVLHPETPITTLGGRRNQSKVWLQTGLEVDLAVDPSDRDMLAVAPTPAMETLVAAMEQAGYRLHKADVERGHLNGAGFSSQSGAYQELEFIPAGISLFGVREVEVSFVPQGGRMNALIEVDRAFRGDSYKSLSWDDGTDLPTLLAQLKRALG</sequence>
<dbReference type="OrthoDB" id="2351239at2"/>
<name>A0A4U1BD81_9GAMM</name>
<dbReference type="Pfam" id="PF07070">
    <property type="entry name" value="Spo0M"/>
    <property type="match status" value="1"/>
</dbReference>
<dbReference type="PANTHER" id="PTHR40053">
    <property type="entry name" value="SPORULATION-CONTROL PROTEIN SPO0M"/>
    <property type="match status" value="1"/>
</dbReference>
<organism evidence="1 2">
    <name type="scientific">Ferrimonas sediminicola</name>
    <dbReference type="NCBI Taxonomy" id="2569538"/>
    <lineage>
        <taxon>Bacteria</taxon>
        <taxon>Pseudomonadati</taxon>
        <taxon>Pseudomonadota</taxon>
        <taxon>Gammaproteobacteria</taxon>
        <taxon>Alteromonadales</taxon>
        <taxon>Ferrimonadaceae</taxon>
        <taxon>Ferrimonas</taxon>
    </lineage>
</organism>
<accession>A0A4U1BD81</accession>
<keyword evidence="2" id="KW-1185">Reference proteome</keyword>
<dbReference type="AlphaFoldDB" id="A0A4U1BD81"/>
<evidence type="ECO:0000313" key="2">
    <source>
        <dbReference type="Proteomes" id="UP000305674"/>
    </source>
</evidence>
<evidence type="ECO:0000313" key="1">
    <source>
        <dbReference type="EMBL" id="TKB49039.1"/>
    </source>
</evidence>
<dbReference type="EMBL" id="SWCI01000005">
    <property type="protein sequence ID" value="TKB49039.1"/>
    <property type="molecule type" value="Genomic_DNA"/>
</dbReference>
<dbReference type="RefSeq" id="WP_136853231.1">
    <property type="nucleotide sequence ID" value="NZ_SWCI01000005.1"/>
</dbReference>
<proteinExistence type="predicted"/>
<dbReference type="Proteomes" id="UP000305674">
    <property type="component" value="Unassembled WGS sequence"/>
</dbReference>
<dbReference type="InterPro" id="IPR009776">
    <property type="entry name" value="Spore_0_M"/>
</dbReference>